<proteinExistence type="predicted"/>
<evidence type="ECO:0000313" key="2">
    <source>
        <dbReference type="EMBL" id="RKQ93046.1"/>
    </source>
</evidence>
<dbReference type="InterPro" id="IPR041413">
    <property type="entry name" value="MLTR_LBD"/>
</dbReference>
<dbReference type="SUPFAM" id="SSF47413">
    <property type="entry name" value="lambda repressor-like DNA-binding domains"/>
    <property type="match status" value="1"/>
</dbReference>
<dbReference type="PANTHER" id="PTHR35010:SF2">
    <property type="entry name" value="BLL4672 PROTEIN"/>
    <property type="match status" value="1"/>
</dbReference>
<evidence type="ECO:0000259" key="1">
    <source>
        <dbReference type="PROSITE" id="PS50943"/>
    </source>
</evidence>
<dbReference type="InterPro" id="IPR001387">
    <property type="entry name" value="Cro/C1-type_HTH"/>
</dbReference>
<dbReference type="SMART" id="SM00530">
    <property type="entry name" value="HTH_XRE"/>
    <property type="match status" value="1"/>
</dbReference>
<dbReference type="PANTHER" id="PTHR35010">
    <property type="entry name" value="BLL4672 PROTEIN-RELATED"/>
    <property type="match status" value="1"/>
</dbReference>
<accession>A0A660LFH3</accession>
<feature type="domain" description="HTH cro/C1-type" evidence="1">
    <location>
        <begin position="34"/>
        <end position="81"/>
    </location>
</feature>
<comment type="caution">
    <text evidence="2">The sequence shown here is derived from an EMBL/GenBank/DDBJ whole genome shotgun (WGS) entry which is preliminary data.</text>
</comment>
<dbReference type="RefSeq" id="WP_121250821.1">
    <property type="nucleotide sequence ID" value="NZ_RBIL01000001.1"/>
</dbReference>
<protein>
    <submittedName>
        <fullName evidence="2">Helix-turn-helix protein</fullName>
    </submittedName>
</protein>
<name>A0A660LFH3_9ACTN</name>
<keyword evidence="3" id="KW-1185">Reference proteome</keyword>
<organism evidence="2 3">
    <name type="scientific">Solirubrobacter pauli</name>
    <dbReference type="NCBI Taxonomy" id="166793"/>
    <lineage>
        <taxon>Bacteria</taxon>
        <taxon>Bacillati</taxon>
        <taxon>Actinomycetota</taxon>
        <taxon>Thermoleophilia</taxon>
        <taxon>Solirubrobacterales</taxon>
        <taxon>Solirubrobacteraceae</taxon>
        <taxon>Solirubrobacter</taxon>
    </lineage>
</organism>
<dbReference type="EMBL" id="RBIL01000001">
    <property type="protein sequence ID" value="RKQ93046.1"/>
    <property type="molecule type" value="Genomic_DNA"/>
</dbReference>
<dbReference type="PROSITE" id="PS50943">
    <property type="entry name" value="HTH_CROC1"/>
    <property type="match status" value="1"/>
</dbReference>
<dbReference type="GO" id="GO:0003677">
    <property type="term" value="F:DNA binding"/>
    <property type="evidence" value="ECO:0007669"/>
    <property type="project" value="InterPro"/>
</dbReference>
<dbReference type="CDD" id="cd00093">
    <property type="entry name" value="HTH_XRE"/>
    <property type="match status" value="1"/>
</dbReference>
<evidence type="ECO:0000313" key="3">
    <source>
        <dbReference type="Proteomes" id="UP000278962"/>
    </source>
</evidence>
<dbReference type="AlphaFoldDB" id="A0A660LFH3"/>
<dbReference type="OrthoDB" id="3518652at2"/>
<dbReference type="Proteomes" id="UP000278962">
    <property type="component" value="Unassembled WGS sequence"/>
</dbReference>
<dbReference type="Pfam" id="PF17765">
    <property type="entry name" value="MLTR_LBD"/>
    <property type="match status" value="1"/>
</dbReference>
<dbReference type="Gene3D" id="1.10.260.40">
    <property type="entry name" value="lambda repressor-like DNA-binding domains"/>
    <property type="match status" value="1"/>
</dbReference>
<sequence length="284" mass="30826">MAMGPLAEFLRARREQVLPLEVGLADSGRRRVPGLRREEVALLAGISVAYYVRLEQGHDRRPSGSVVEALASALALDEEGRHHLHALVAATVPAAPPRGSAAERVRPELARLLDRHIDAPALILGARQDVLVANTLARTLLPSFAVDRNVVRDAFLDPATREVYSDLAEVQRTFVAALRAAAAAHPHDERFAALVGELSLASPAFQKLWAKHEARRKRDGRKRFAHPDVGELVLDHDAFVVEAAPHQRLIVFHADPATRDGERLALLRALAATALGARGASRVG</sequence>
<reference evidence="2 3" key="1">
    <citation type="submission" date="2018-10" db="EMBL/GenBank/DDBJ databases">
        <title>Genomic Encyclopedia of Archaeal and Bacterial Type Strains, Phase II (KMG-II): from individual species to whole genera.</title>
        <authorList>
            <person name="Goeker M."/>
        </authorList>
    </citation>
    <scope>NUCLEOTIDE SEQUENCE [LARGE SCALE GENOMIC DNA]</scope>
    <source>
        <strain evidence="2 3">DSM 14954</strain>
    </source>
</reference>
<dbReference type="Gene3D" id="3.30.450.180">
    <property type="match status" value="1"/>
</dbReference>
<dbReference type="InterPro" id="IPR010982">
    <property type="entry name" value="Lambda_DNA-bd_dom_sf"/>
</dbReference>
<gene>
    <name evidence="2" type="ORF">C8N24_2905</name>
</gene>
<dbReference type="Pfam" id="PF13560">
    <property type="entry name" value="HTH_31"/>
    <property type="match status" value="1"/>
</dbReference>